<evidence type="ECO:0000256" key="4">
    <source>
        <dbReference type="ARBA" id="ARBA00023172"/>
    </source>
</evidence>
<gene>
    <name evidence="7" type="ORF">A5CPEGH6_19090</name>
</gene>
<feature type="coiled-coil region" evidence="5">
    <location>
        <begin position="64"/>
        <end position="116"/>
    </location>
</feature>
<dbReference type="PANTHER" id="PTHR30563:SF0">
    <property type="entry name" value="DNA RECOMBINATION PROTEIN RMUC"/>
    <property type="match status" value="1"/>
</dbReference>
<name>A0A4Y1X1V2_9BACT</name>
<evidence type="ECO:0000256" key="3">
    <source>
        <dbReference type="ARBA" id="ARBA00023054"/>
    </source>
</evidence>
<feature type="region of interest" description="Disordered" evidence="6">
    <location>
        <begin position="467"/>
        <end position="519"/>
    </location>
</feature>
<comment type="function">
    <text evidence="1">Involved in DNA recombination.</text>
</comment>
<dbReference type="GeneID" id="98673893"/>
<accession>A0A4Y1X1V2</accession>
<evidence type="ECO:0000313" key="7">
    <source>
        <dbReference type="EMBL" id="BBL07271.1"/>
    </source>
</evidence>
<dbReference type="KEGG" id="ada:A5CPEGH6_19090"/>
<organism evidence="7 8">
    <name type="scientific">Alistipes dispar</name>
    <dbReference type="NCBI Taxonomy" id="2585119"/>
    <lineage>
        <taxon>Bacteria</taxon>
        <taxon>Pseudomonadati</taxon>
        <taxon>Bacteroidota</taxon>
        <taxon>Bacteroidia</taxon>
        <taxon>Bacteroidales</taxon>
        <taxon>Rikenellaceae</taxon>
        <taxon>Alistipes</taxon>
    </lineage>
</organism>
<dbReference type="Proteomes" id="UP000319374">
    <property type="component" value="Chromosome"/>
</dbReference>
<evidence type="ECO:0000256" key="6">
    <source>
        <dbReference type="SAM" id="MobiDB-lite"/>
    </source>
</evidence>
<keyword evidence="3 5" id="KW-0175">Coiled coil</keyword>
<evidence type="ECO:0000256" key="2">
    <source>
        <dbReference type="ARBA" id="ARBA00009840"/>
    </source>
</evidence>
<dbReference type="InterPro" id="IPR003798">
    <property type="entry name" value="DNA_recombination_RmuC"/>
</dbReference>
<dbReference type="Pfam" id="PF02646">
    <property type="entry name" value="RmuC"/>
    <property type="match status" value="1"/>
</dbReference>
<feature type="compositionally biased region" description="Low complexity" evidence="6">
    <location>
        <begin position="502"/>
        <end position="519"/>
    </location>
</feature>
<evidence type="ECO:0008006" key="9">
    <source>
        <dbReference type="Google" id="ProtNLM"/>
    </source>
</evidence>
<sequence length="519" mass="57716">MSPTLLLSFLACGLAALSILLLRLWRRDSQRHAAYRSESEARERDAAARLAAAEARLTAAAEAAETAGETQRQQEERIRRLTEERMRSEAELAALRASSEAEITALQEKIAEQHAAQKAERETTEERFRAQFRNLATEILGEQSQHFRQTSRESIDLLLKPFRDNITDFRRRVEEIYTTQTSQRGELRAELKRLMELNQHISTEAQNLTQALKGNSKVQGDWGEMLLETILDNSALTKGIHYETQYNVKDEEGRNLRPDVVLHLPEKKDIVIDSKVSLTAFVAYTAAATDEERRRALAAHVASVRQHVAELGRKEYQRRFNSPDFVILFVPNEPAFLAALQSDPAIWSDAYERKVIVSSPTNLFALLKLVADLWKYNDQDKNTKEIAACGLKLYEQLVAFTSSLEGVGTALGKARDAYEDAYKRLCTGNDNIVRVGERLRRTARLQTKRRHSARTLELSGDDAAEALPETDAAPQAGIPQSGADATDTGIAGTSETAVPGKSETPAAADPSEASASEAL</sequence>
<keyword evidence="8" id="KW-1185">Reference proteome</keyword>
<reference evidence="8" key="1">
    <citation type="submission" date="2019-06" db="EMBL/GenBank/DDBJ databases">
        <title>Alistipes onderdonkii subsp. vulgaris subsp. nov., Alistipes dispar sp. nov. and Alistipes communis sp. nov., isolated from human faeces, and creation of Alistipes onderdonkii subsp. onderdonkii subsp. nov.</title>
        <authorList>
            <person name="Sakamoto M."/>
            <person name="Ikeyama N."/>
            <person name="Ogata Y."/>
            <person name="Suda W."/>
            <person name="Iino T."/>
            <person name="Hattori M."/>
            <person name="Ohkuma M."/>
        </authorList>
    </citation>
    <scope>NUCLEOTIDE SEQUENCE [LARGE SCALE GENOMIC DNA]</scope>
    <source>
        <strain evidence="8">5CPEGH6</strain>
    </source>
</reference>
<keyword evidence="4" id="KW-0233">DNA recombination</keyword>
<dbReference type="AlphaFoldDB" id="A0A4Y1X1V2"/>
<proteinExistence type="inferred from homology"/>
<evidence type="ECO:0000256" key="1">
    <source>
        <dbReference type="ARBA" id="ARBA00003416"/>
    </source>
</evidence>
<evidence type="ECO:0000313" key="8">
    <source>
        <dbReference type="Proteomes" id="UP000319374"/>
    </source>
</evidence>
<comment type="similarity">
    <text evidence="2">Belongs to the RmuC family.</text>
</comment>
<dbReference type="GO" id="GO:0006310">
    <property type="term" value="P:DNA recombination"/>
    <property type="evidence" value="ECO:0007669"/>
    <property type="project" value="UniProtKB-KW"/>
</dbReference>
<dbReference type="OrthoDB" id="370725at2"/>
<dbReference type="PANTHER" id="PTHR30563">
    <property type="entry name" value="DNA RECOMBINATION PROTEIN RMUC"/>
    <property type="match status" value="1"/>
</dbReference>
<protein>
    <recommendedName>
        <fullName evidence="9">DNA recombination protein RmuC</fullName>
    </recommendedName>
</protein>
<dbReference type="EMBL" id="AP019736">
    <property type="protein sequence ID" value="BBL07271.1"/>
    <property type="molecule type" value="Genomic_DNA"/>
</dbReference>
<evidence type="ECO:0000256" key="5">
    <source>
        <dbReference type="SAM" id="Coils"/>
    </source>
</evidence>
<dbReference type="RefSeq" id="WP_141429420.1">
    <property type="nucleotide sequence ID" value="NZ_AP019736.1"/>
</dbReference>